<dbReference type="InterPro" id="IPR043128">
    <property type="entry name" value="Rev_trsase/Diguanyl_cyclase"/>
</dbReference>
<gene>
    <name evidence="1" type="ORF">PHPALM_7584</name>
</gene>
<keyword evidence="2" id="KW-1185">Reference proteome</keyword>
<dbReference type="InterPro" id="IPR043502">
    <property type="entry name" value="DNA/RNA_pol_sf"/>
</dbReference>
<dbReference type="GO" id="GO:0003964">
    <property type="term" value="F:RNA-directed DNA polymerase activity"/>
    <property type="evidence" value="ECO:0007669"/>
    <property type="project" value="UniProtKB-KW"/>
</dbReference>
<keyword evidence="1" id="KW-0695">RNA-directed DNA polymerase</keyword>
<dbReference type="SUPFAM" id="SSF56672">
    <property type="entry name" value="DNA/RNA polymerases"/>
    <property type="match status" value="1"/>
</dbReference>
<proteinExistence type="predicted"/>
<accession>A0A2P4YBY3</accession>
<dbReference type="Gene3D" id="3.30.70.270">
    <property type="match status" value="2"/>
</dbReference>
<evidence type="ECO:0000313" key="1">
    <source>
        <dbReference type="EMBL" id="POM75327.1"/>
    </source>
</evidence>
<keyword evidence="1" id="KW-0808">Transferase</keyword>
<sequence>MEMHLKHLRRVFEVMRANKLYANIDKRVFTAEEINDLGWFGRRSREGQVHSGMADPEVTEGPPVGLANYLHKYSAGYAELARPLSDLLKKDADWHQDACNSIKASLQFAPVLAQADKNYTPMVRFLSEGKDAKDNRL</sequence>
<dbReference type="AlphaFoldDB" id="A0A2P4YBY3"/>
<organism evidence="1 2">
    <name type="scientific">Phytophthora palmivora</name>
    <dbReference type="NCBI Taxonomy" id="4796"/>
    <lineage>
        <taxon>Eukaryota</taxon>
        <taxon>Sar</taxon>
        <taxon>Stramenopiles</taxon>
        <taxon>Oomycota</taxon>
        <taxon>Peronosporomycetes</taxon>
        <taxon>Peronosporales</taxon>
        <taxon>Peronosporaceae</taxon>
        <taxon>Phytophthora</taxon>
    </lineage>
</organism>
<dbReference type="EMBL" id="NCKW01003894">
    <property type="protein sequence ID" value="POM75327.1"/>
    <property type="molecule type" value="Genomic_DNA"/>
</dbReference>
<name>A0A2P4YBY3_9STRA</name>
<comment type="caution">
    <text evidence="1">The sequence shown here is derived from an EMBL/GenBank/DDBJ whole genome shotgun (WGS) entry which is preliminary data.</text>
</comment>
<evidence type="ECO:0000313" key="2">
    <source>
        <dbReference type="Proteomes" id="UP000237271"/>
    </source>
</evidence>
<dbReference type="OrthoDB" id="118223at2759"/>
<dbReference type="Proteomes" id="UP000237271">
    <property type="component" value="Unassembled WGS sequence"/>
</dbReference>
<keyword evidence="1" id="KW-0548">Nucleotidyltransferase</keyword>
<protein>
    <submittedName>
        <fullName evidence="1">Reverse transcriptase</fullName>
    </submittedName>
</protein>
<reference evidence="1 2" key="1">
    <citation type="journal article" date="2017" name="Genome Biol. Evol.">
        <title>Phytophthora megakarya and P. palmivora, closely related causal agents of cacao black pod rot, underwent increases in genome sizes and gene numbers by different mechanisms.</title>
        <authorList>
            <person name="Ali S.S."/>
            <person name="Shao J."/>
            <person name="Lary D.J."/>
            <person name="Kronmiller B."/>
            <person name="Shen D."/>
            <person name="Strem M.D."/>
            <person name="Amoako-Attah I."/>
            <person name="Akrofi A.Y."/>
            <person name="Begoude B.A."/>
            <person name="Ten Hoopen G.M."/>
            <person name="Coulibaly K."/>
            <person name="Kebe B.I."/>
            <person name="Melnick R.L."/>
            <person name="Guiltinan M.J."/>
            <person name="Tyler B.M."/>
            <person name="Meinhardt L.W."/>
            <person name="Bailey B.A."/>
        </authorList>
    </citation>
    <scope>NUCLEOTIDE SEQUENCE [LARGE SCALE GENOMIC DNA]</scope>
    <source>
        <strain evidence="2">sbr112.9</strain>
    </source>
</reference>